<sequence length="155" mass="17549">MWRMWRKPAFLFIRGSCFCVAAVCVCCFSVCLFRPACVCSVLSQGFAVKKINSGRVRTSRLFHTWGNHVMLNQWQTEAKSRPNRGLNTSTNPSAGERKGSVSRDRLVFMFFLFFMFFCVFSCRRPFFAGLASAVGCSPRSISGVKTAARWLSQKN</sequence>
<proteinExistence type="predicted"/>
<evidence type="ECO:0000256" key="2">
    <source>
        <dbReference type="SAM" id="Phobius"/>
    </source>
</evidence>
<feature type="region of interest" description="Disordered" evidence="1">
    <location>
        <begin position="77"/>
        <end position="98"/>
    </location>
</feature>
<evidence type="ECO:0000313" key="3">
    <source>
        <dbReference type="EMBL" id="AOW01358.1"/>
    </source>
</evidence>
<accession>A0A1D8N6V4</accession>
<evidence type="ECO:0000313" key="4">
    <source>
        <dbReference type="Proteomes" id="UP000182444"/>
    </source>
</evidence>
<protein>
    <submittedName>
        <fullName evidence="3">Uncharacterized protein</fullName>
    </submittedName>
</protein>
<feature type="transmembrane region" description="Helical" evidence="2">
    <location>
        <begin position="106"/>
        <end position="122"/>
    </location>
</feature>
<dbReference type="AlphaFoldDB" id="A0A1D8N6V4"/>
<keyword evidence="2" id="KW-0472">Membrane</keyword>
<dbReference type="Proteomes" id="UP000182444">
    <property type="component" value="Chromosome 1B"/>
</dbReference>
<keyword evidence="2" id="KW-0812">Transmembrane</keyword>
<keyword evidence="2" id="KW-1133">Transmembrane helix</keyword>
<dbReference type="RefSeq" id="XP_068138121.1">
    <property type="nucleotide sequence ID" value="XM_068282020.1"/>
</dbReference>
<dbReference type="EMBL" id="CP017554">
    <property type="protein sequence ID" value="AOW01358.1"/>
    <property type="molecule type" value="Genomic_DNA"/>
</dbReference>
<name>A0A1D8N6V4_YARLL</name>
<dbReference type="VEuPathDB" id="FungiDB:YALI1_B09591g"/>
<evidence type="ECO:0000256" key="1">
    <source>
        <dbReference type="SAM" id="MobiDB-lite"/>
    </source>
</evidence>
<gene>
    <name evidence="3" type="ORF">YALI1_B09591g</name>
</gene>
<dbReference type="GeneID" id="94582676"/>
<organism evidence="3 4">
    <name type="scientific">Yarrowia lipolytica</name>
    <name type="common">Candida lipolytica</name>
    <dbReference type="NCBI Taxonomy" id="4952"/>
    <lineage>
        <taxon>Eukaryota</taxon>
        <taxon>Fungi</taxon>
        <taxon>Dikarya</taxon>
        <taxon>Ascomycota</taxon>
        <taxon>Saccharomycotina</taxon>
        <taxon>Dipodascomycetes</taxon>
        <taxon>Dipodascales</taxon>
        <taxon>Dipodascales incertae sedis</taxon>
        <taxon>Yarrowia</taxon>
    </lineage>
</organism>
<reference evidence="3 4" key="1">
    <citation type="journal article" date="2016" name="PLoS ONE">
        <title>Sequence Assembly of Yarrowia lipolytica Strain W29/CLIB89 Shows Transposable Element Diversity.</title>
        <authorList>
            <person name="Magnan C."/>
            <person name="Yu J."/>
            <person name="Chang I."/>
            <person name="Jahn E."/>
            <person name="Kanomata Y."/>
            <person name="Wu J."/>
            <person name="Zeller M."/>
            <person name="Oakes M."/>
            <person name="Baldi P."/>
            <person name="Sandmeyer S."/>
        </authorList>
    </citation>
    <scope>NUCLEOTIDE SEQUENCE [LARGE SCALE GENOMIC DNA]</scope>
    <source>
        <strain evidence="4">CLIB89(W29)</strain>
    </source>
</reference>